<evidence type="ECO:0000313" key="1">
    <source>
        <dbReference type="EMBL" id="MDR6218272.1"/>
    </source>
</evidence>
<accession>A0AAE4BM95</accession>
<name>A0AAE4BM95_9DEIO</name>
<protein>
    <submittedName>
        <fullName evidence="1">Uncharacterized protein</fullName>
    </submittedName>
</protein>
<evidence type="ECO:0000313" key="2">
    <source>
        <dbReference type="Proteomes" id="UP001185331"/>
    </source>
</evidence>
<gene>
    <name evidence="1" type="ORF">J2Y00_001835</name>
</gene>
<dbReference type="RefSeq" id="WP_309854612.1">
    <property type="nucleotide sequence ID" value="NZ_JAVDQJ010000005.1"/>
</dbReference>
<dbReference type="EMBL" id="JAVDQK010000004">
    <property type="protein sequence ID" value="MDR6218272.1"/>
    <property type="molecule type" value="Genomic_DNA"/>
</dbReference>
<sequence length="138" mass="15047">MRPEPTQLTLFEALRPARAQVTNDQRYLEILTHHEWMITQHPGCGARALTHVQVILPHPQDAAYGNVMTVQYADGTVDSILADCTQAEVLTFAEAHDLPVLIAQFVRPSGFGDPTAPPLPVPDDLHGALARQGLPLIA</sequence>
<dbReference type="AlphaFoldDB" id="A0AAE4BM95"/>
<comment type="caution">
    <text evidence="1">The sequence shown here is derived from an EMBL/GenBank/DDBJ whole genome shotgun (WGS) entry which is preliminary data.</text>
</comment>
<dbReference type="Proteomes" id="UP001185331">
    <property type="component" value="Unassembled WGS sequence"/>
</dbReference>
<organism evidence="1 2">
    <name type="scientific">Deinococcus soli</name>
    <name type="common">ex Cha et al. 2016</name>
    <dbReference type="NCBI Taxonomy" id="1309411"/>
    <lineage>
        <taxon>Bacteria</taxon>
        <taxon>Thermotogati</taxon>
        <taxon>Deinococcota</taxon>
        <taxon>Deinococci</taxon>
        <taxon>Deinococcales</taxon>
        <taxon>Deinococcaceae</taxon>
        <taxon>Deinococcus</taxon>
    </lineage>
</organism>
<proteinExistence type="predicted"/>
<reference evidence="1" key="1">
    <citation type="submission" date="2023-07" db="EMBL/GenBank/DDBJ databases">
        <title>Sorghum-associated microbial communities from plants grown in Nebraska, USA.</title>
        <authorList>
            <person name="Schachtman D."/>
        </authorList>
    </citation>
    <scope>NUCLEOTIDE SEQUENCE</scope>
    <source>
        <strain evidence="1">BE330</strain>
    </source>
</reference>